<reference evidence="3 4" key="1">
    <citation type="submission" date="2016-05" db="EMBL/GenBank/DDBJ databases">
        <title>A degradative enzymes factory behind the ericoid mycorrhizal symbiosis.</title>
        <authorList>
            <consortium name="DOE Joint Genome Institute"/>
            <person name="Martino E."/>
            <person name="Morin E."/>
            <person name="Grelet G."/>
            <person name="Kuo A."/>
            <person name="Kohler A."/>
            <person name="Daghino S."/>
            <person name="Barry K."/>
            <person name="Choi C."/>
            <person name="Cichocki N."/>
            <person name="Clum A."/>
            <person name="Copeland A."/>
            <person name="Hainaut M."/>
            <person name="Haridas S."/>
            <person name="Labutti K."/>
            <person name="Lindquist E."/>
            <person name="Lipzen A."/>
            <person name="Khouja H.-R."/>
            <person name="Murat C."/>
            <person name="Ohm R."/>
            <person name="Olson A."/>
            <person name="Spatafora J."/>
            <person name="Veneault-Fourrey C."/>
            <person name="Henrissat B."/>
            <person name="Grigoriev I."/>
            <person name="Martin F."/>
            <person name="Perotto S."/>
        </authorList>
    </citation>
    <scope>NUCLEOTIDE SEQUENCE [LARGE SCALE GENOMIC DNA]</scope>
    <source>
        <strain evidence="3 4">UAMH 7357</strain>
    </source>
</reference>
<keyword evidence="2" id="KW-0812">Transmembrane</keyword>
<dbReference type="AlphaFoldDB" id="A0A2J6QE77"/>
<sequence length="103" mass="11982">MSQSHHRSCDEVPDPGQQSCTKMLPKSFPRHSLLNLTWRQLPQDEQFETCYMLLMTWDKIMIGTCLLLRAGISTFALSWWSTLARCKTSVLYFWLVEEHVTSG</sequence>
<name>A0A2J6QE77_9HELO</name>
<dbReference type="Proteomes" id="UP000235672">
    <property type="component" value="Unassembled WGS sequence"/>
</dbReference>
<accession>A0A2J6QE77</accession>
<dbReference type="EMBL" id="KZ613472">
    <property type="protein sequence ID" value="PMD24563.1"/>
    <property type="molecule type" value="Genomic_DNA"/>
</dbReference>
<evidence type="ECO:0000313" key="4">
    <source>
        <dbReference type="Proteomes" id="UP000235672"/>
    </source>
</evidence>
<keyword evidence="2" id="KW-0472">Membrane</keyword>
<keyword evidence="4" id="KW-1185">Reference proteome</keyword>
<keyword evidence="2" id="KW-1133">Transmembrane helix</keyword>
<evidence type="ECO:0000256" key="1">
    <source>
        <dbReference type="SAM" id="MobiDB-lite"/>
    </source>
</evidence>
<gene>
    <name evidence="3" type="ORF">NA56DRAFT_491410</name>
</gene>
<proteinExistence type="predicted"/>
<evidence type="ECO:0000256" key="2">
    <source>
        <dbReference type="SAM" id="Phobius"/>
    </source>
</evidence>
<evidence type="ECO:0000313" key="3">
    <source>
        <dbReference type="EMBL" id="PMD24563.1"/>
    </source>
</evidence>
<feature type="transmembrane region" description="Helical" evidence="2">
    <location>
        <begin position="60"/>
        <end position="80"/>
    </location>
</feature>
<feature type="region of interest" description="Disordered" evidence="1">
    <location>
        <begin position="1"/>
        <end position="20"/>
    </location>
</feature>
<protein>
    <submittedName>
        <fullName evidence="3">Uncharacterized protein</fullName>
    </submittedName>
</protein>
<organism evidence="3 4">
    <name type="scientific">Hyaloscypha hepaticicola</name>
    <dbReference type="NCBI Taxonomy" id="2082293"/>
    <lineage>
        <taxon>Eukaryota</taxon>
        <taxon>Fungi</taxon>
        <taxon>Dikarya</taxon>
        <taxon>Ascomycota</taxon>
        <taxon>Pezizomycotina</taxon>
        <taxon>Leotiomycetes</taxon>
        <taxon>Helotiales</taxon>
        <taxon>Hyaloscyphaceae</taxon>
        <taxon>Hyaloscypha</taxon>
    </lineage>
</organism>